<dbReference type="InterPro" id="IPR004240">
    <property type="entry name" value="EMP70"/>
</dbReference>
<comment type="caution">
    <text evidence="10">Lacks conserved residue(s) required for the propagation of feature annotation.</text>
</comment>
<dbReference type="PANTHER" id="PTHR10766:SF180">
    <property type="entry name" value="TRANSMEMBRANE 9 SUPERFAMILY MEMBER"/>
    <property type="match status" value="1"/>
</dbReference>
<dbReference type="Pfam" id="PF02990">
    <property type="entry name" value="EMP70"/>
    <property type="match status" value="1"/>
</dbReference>
<keyword evidence="12" id="KW-1185">Reference proteome</keyword>
<feature type="non-terminal residue" evidence="11">
    <location>
        <position position="572"/>
    </location>
</feature>
<keyword evidence="8" id="KW-0333">Golgi apparatus</keyword>
<keyword evidence="9 10" id="KW-0472">Membrane</keyword>
<evidence type="ECO:0000256" key="5">
    <source>
        <dbReference type="ARBA" id="ARBA00022729"/>
    </source>
</evidence>
<name>A0AAD5GQ94_AMBAR</name>
<reference evidence="11" key="1">
    <citation type="submission" date="2022-06" db="EMBL/GenBank/DDBJ databases">
        <title>Uncovering the hologenomic basis of an extraordinary plant invasion.</title>
        <authorList>
            <person name="Bieker V.C."/>
            <person name="Martin M.D."/>
            <person name="Gilbert T."/>
            <person name="Hodgins K."/>
            <person name="Battlay P."/>
            <person name="Petersen B."/>
            <person name="Wilson J."/>
        </authorList>
    </citation>
    <scope>NUCLEOTIDE SEQUENCE</scope>
    <source>
        <strain evidence="11">AA19_3_7</strain>
        <tissue evidence="11">Leaf</tissue>
    </source>
</reference>
<evidence type="ECO:0000313" key="12">
    <source>
        <dbReference type="Proteomes" id="UP001206925"/>
    </source>
</evidence>
<evidence type="ECO:0000313" key="11">
    <source>
        <dbReference type="EMBL" id="KAI7748571.1"/>
    </source>
</evidence>
<evidence type="ECO:0000256" key="3">
    <source>
        <dbReference type="ARBA" id="ARBA00005227"/>
    </source>
</evidence>
<dbReference type="GO" id="GO:0072657">
    <property type="term" value="P:protein localization to membrane"/>
    <property type="evidence" value="ECO:0007669"/>
    <property type="project" value="TreeGrafter"/>
</dbReference>
<gene>
    <name evidence="11" type="ORF">M8C21_000110</name>
</gene>
<keyword evidence="5" id="KW-0732">Signal</keyword>
<feature type="transmembrane region" description="Helical" evidence="10">
    <location>
        <begin position="239"/>
        <end position="260"/>
    </location>
</feature>
<feature type="transmembrane region" description="Helical" evidence="10">
    <location>
        <begin position="498"/>
        <end position="520"/>
    </location>
</feature>
<feature type="transmembrane region" description="Helical" evidence="10">
    <location>
        <begin position="408"/>
        <end position="429"/>
    </location>
</feature>
<dbReference type="Proteomes" id="UP001206925">
    <property type="component" value="Unassembled WGS sequence"/>
</dbReference>
<feature type="transmembrane region" description="Helical" evidence="10">
    <location>
        <begin position="540"/>
        <end position="569"/>
    </location>
</feature>
<evidence type="ECO:0000256" key="1">
    <source>
        <dbReference type="ARBA" id="ARBA00004337"/>
    </source>
</evidence>
<evidence type="ECO:0000256" key="7">
    <source>
        <dbReference type="ARBA" id="ARBA00022989"/>
    </source>
</evidence>
<evidence type="ECO:0000256" key="6">
    <source>
        <dbReference type="ARBA" id="ARBA00022753"/>
    </source>
</evidence>
<keyword evidence="6" id="KW-0967">Endosome</keyword>
<dbReference type="GO" id="GO:0010008">
    <property type="term" value="C:endosome membrane"/>
    <property type="evidence" value="ECO:0007669"/>
    <property type="project" value="UniProtKB-SubCell"/>
</dbReference>
<evidence type="ECO:0000256" key="8">
    <source>
        <dbReference type="ARBA" id="ARBA00023034"/>
    </source>
</evidence>
<evidence type="ECO:0000256" key="9">
    <source>
        <dbReference type="ARBA" id="ARBA00023136"/>
    </source>
</evidence>
<comment type="similarity">
    <text evidence="3 10">Belongs to the nonaspanin (TM9SF) (TC 9.A.2) family.</text>
</comment>
<protein>
    <recommendedName>
        <fullName evidence="10">Transmembrane 9 superfamily member</fullName>
    </recommendedName>
</protein>
<organism evidence="11 12">
    <name type="scientific">Ambrosia artemisiifolia</name>
    <name type="common">Common ragweed</name>
    <dbReference type="NCBI Taxonomy" id="4212"/>
    <lineage>
        <taxon>Eukaryota</taxon>
        <taxon>Viridiplantae</taxon>
        <taxon>Streptophyta</taxon>
        <taxon>Embryophyta</taxon>
        <taxon>Tracheophyta</taxon>
        <taxon>Spermatophyta</taxon>
        <taxon>Magnoliopsida</taxon>
        <taxon>eudicotyledons</taxon>
        <taxon>Gunneridae</taxon>
        <taxon>Pentapetalae</taxon>
        <taxon>asterids</taxon>
        <taxon>campanulids</taxon>
        <taxon>Asterales</taxon>
        <taxon>Asteraceae</taxon>
        <taxon>Asteroideae</taxon>
        <taxon>Heliantheae alliance</taxon>
        <taxon>Heliantheae</taxon>
        <taxon>Ambrosia</taxon>
    </lineage>
</organism>
<comment type="subcellular location">
    <subcellularLocation>
        <location evidence="1">Endosome membrane</location>
        <topology evidence="1">Multi-pass membrane protein</topology>
    </subcellularLocation>
    <subcellularLocation>
        <location evidence="2">Golgi apparatus membrane</location>
        <topology evidence="2">Multi-pass membrane protein</topology>
    </subcellularLocation>
</comment>
<keyword evidence="7 10" id="KW-1133">Transmembrane helix</keyword>
<dbReference type="AlphaFoldDB" id="A0AAD5GQ94"/>
<feature type="non-terminal residue" evidence="11">
    <location>
        <position position="1"/>
    </location>
</feature>
<comment type="caution">
    <text evidence="11">The sequence shown here is derived from an EMBL/GenBank/DDBJ whole genome shotgun (WGS) entry which is preliminary data.</text>
</comment>
<feature type="transmembrane region" description="Helical" evidence="10">
    <location>
        <begin position="341"/>
        <end position="360"/>
    </location>
</feature>
<proteinExistence type="inferred from homology"/>
<dbReference type="EMBL" id="JAMZMK010006501">
    <property type="protein sequence ID" value="KAI7748571.1"/>
    <property type="molecule type" value="Genomic_DNA"/>
</dbReference>
<accession>A0AAD5GQ94</accession>
<evidence type="ECO:0000256" key="4">
    <source>
        <dbReference type="ARBA" id="ARBA00022692"/>
    </source>
</evidence>
<keyword evidence="4 10" id="KW-0812">Transmembrane</keyword>
<sequence>ILNNSRVSVNVECVQVLKSFSLFVASTNSDVNSDPYDHRYSRGDTIPIYANKVGPYSKHWERYNYYDFPFCSPEFVHEKDNLGKMLTGESLVSTPFMVGFRVDKERELLCKKRLNTSDVSLFRTMIKKGYQIQYYYDDLPIRGLIGRVVRNFTDEKKSKYFLYRHSKFLISYNKEHVIAVSLSYDLESEVDVTDDVEVDVDFTYSIIWWETERAFDERLDNYETSSILPYHTRAHVHSIANSCFTIFVLIICLVIFYIRFLHKDISRYARDIENAEVNSNQEQKGWKNICGEVFRFPKHKSLFSAALGSGTQLLLVMVIILIMGIMGVFQPNFQVVSLKALVILYAVASVVSGYTSASFYHQLKGTSWIKNILLTGGLYFGPFFLTFSLGITFAVYNGETGTFPLDTIITLSLVWIFLVFPLLILGGIIGKNCASDFRAPCRTTKCPKEVPQLVWYEGILPQMILAGFLPFSVIKIQLYDNLLTVWGRGIYTFYNSMAIMFVLLLIITSLVSVMLTSFQLAVENHEWWWRSFLNGASTGFYMTCLGYGMFLALGTVGFRMSLLFVRYIYASI</sequence>
<dbReference type="PANTHER" id="PTHR10766">
    <property type="entry name" value="TRANSMEMBRANE 9 SUPERFAMILY PROTEIN"/>
    <property type="match status" value="1"/>
</dbReference>
<feature type="transmembrane region" description="Helical" evidence="10">
    <location>
        <begin position="302"/>
        <end position="329"/>
    </location>
</feature>
<feature type="transmembrane region" description="Helical" evidence="10">
    <location>
        <begin position="372"/>
        <end position="396"/>
    </location>
</feature>
<dbReference type="GO" id="GO:0000139">
    <property type="term" value="C:Golgi membrane"/>
    <property type="evidence" value="ECO:0007669"/>
    <property type="project" value="UniProtKB-SubCell"/>
</dbReference>
<evidence type="ECO:0000256" key="10">
    <source>
        <dbReference type="RuleBase" id="RU363079"/>
    </source>
</evidence>
<evidence type="ECO:0000256" key="2">
    <source>
        <dbReference type="ARBA" id="ARBA00004653"/>
    </source>
</evidence>